<evidence type="ECO:0000313" key="2">
    <source>
        <dbReference type="EMBL" id="KAL1839115.1"/>
    </source>
</evidence>
<organism evidence="2 3">
    <name type="scientific">Humicola insolens</name>
    <name type="common">Soft-rot fungus</name>
    <dbReference type="NCBI Taxonomy" id="85995"/>
    <lineage>
        <taxon>Eukaryota</taxon>
        <taxon>Fungi</taxon>
        <taxon>Dikarya</taxon>
        <taxon>Ascomycota</taxon>
        <taxon>Pezizomycotina</taxon>
        <taxon>Sordariomycetes</taxon>
        <taxon>Sordariomycetidae</taxon>
        <taxon>Sordariales</taxon>
        <taxon>Chaetomiaceae</taxon>
        <taxon>Mycothermus</taxon>
    </lineage>
</organism>
<reference evidence="2 3" key="1">
    <citation type="journal article" date="2024" name="Commun. Biol.">
        <title>Comparative genomic analysis of thermophilic fungi reveals convergent evolutionary adaptations and gene losses.</title>
        <authorList>
            <person name="Steindorff A.S."/>
            <person name="Aguilar-Pontes M.V."/>
            <person name="Robinson A.J."/>
            <person name="Andreopoulos B."/>
            <person name="LaButti K."/>
            <person name="Kuo A."/>
            <person name="Mondo S."/>
            <person name="Riley R."/>
            <person name="Otillar R."/>
            <person name="Haridas S."/>
            <person name="Lipzen A."/>
            <person name="Grimwood J."/>
            <person name="Schmutz J."/>
            <person name="Clum A."/>
            <person name="Reid I.D."/>
            <person name="Moisan M.C."/>
            <person name="Butler G."/>
            <person name="Nguyen T.T.M."/>
            <person name="Dewar K."/>
            <person name="Conant G."/>
            <person name="Drula E."/>
            <person name="Henrissat B."/>
            <person name="Hansel C."/>
            <person name="Singer S."/>
            <person name="Hutchinson M.I."/>
            <person name="de Vries R.P."/>
            <person name="Natvig D.O."/>
            <person name="Powell A.J."/>
            <person name="Tsang A."/>
            <person name="Grigoriev I.V."/>
        </authorList>
    </citation>
    <scope>NUCLEOTIDE SEQUENCE [LARGE SCALE GENOMIC DNA]</scope>
    <source>
        <strain evidence="2 3">CBS 620.91</strain>
    </source>
</reference>
<dbReference type="InterPro" id="IPR029058">
    <property type="entry name" value="AB_hydrolase_fold"/>
</dbReference>
<dbReference type="EMBL" id="JAZGSY010000174">
    <property type="protein sequence ID" value="KAL1839115.1"/>
    <property type="molecule type" value="Genomic_DNA"/>
</dbReference>
<feature type="compositionally biased region" description="Pro residues" evidence="1">
    <location>
        <begin position="218"/>
        <end position="231"/>
    </location>
</feature>
<dbReference type="Gene3D" id="3.40.50.1820">
    <property type="entry name" value="alpha/beta hydrolase"/>
    <property type="match status" value="1"/>
</dbReference>
<dbReference type="PANTHER" id="PTHR11440">
    <property type="entry name" value="LECITHIN-CHOLESTEROL ACYLTRANSFERASE-RELATED"/>
    <property type="match status" value="1"/>
</dbReference>
<protein>
    <submittedName>
        <fullName evidence="2">Uncharacterized protein</fullName>
    </submittedName>
</protein>
<feature type="region of interest" description="Disordered" evidence="1">
    <location>
        <begin position="96"/>
        <end position="124"/>
    </location>
</feature>
<name>A0ABR3VB96_HUMIN</name>
<comment type="caution">
    <text evidence="2">The sequence shown here is derived from an EMBL/GenBank/DDBJ whole genome shotgun (WGS) entry which is preliminary data.</text>
</comment>
<dbReference type="SUPFAM" id="SSF53474">
    <property type="entry name" value="alpha/beta-Hydrolases"/>
    <property type="match status" value="1"/>
</dbReference>
<feature type="region of interest" description="Disordered" evidence="1">
    <location>
        <begin position="42"/>
        <end position="82"/>
    </location>
</feature>
<dbReference type="Proteomes" id="UP001583172">
    <property type="component" value="Unassembled WGS sequence"/>
</dbReference>
<evidence type="ECO:0000313" key="3">
    <source>
        <dbReference type="Proteomes" id="UP001583172"/>
    </source>
</evidence>
<accession>A0ABR3VB96</accession>
<sequence>MDSQSRLRPRHLTAQSVAFSKVPPSTLLSSFASTTSYIMGFTAKDPPQASALPPPVHDSAQDPVEGDIQTSPDTAEEDDLDVDLQDAESILQPAMSPIATRHGPETSRDGSTSLFPALQPPEPWNKRLTIAEPSRVKSSMAAALQTRHQRSQSAGESALKRLSKALPSLPSINIPTGLLQNIHTPSLFSSASNSPTKDGIRPRGFSALSPFIGRVPGHVPPPPPDDNPSPQPDLSQPRTLRSVASDDSMLYHSLSRMSSLGDDARFTHVRGQVNVRLKAIMDSFDGPSFKLPQMPSIGLLNTPLKKATAATDSAPGASGPSTAQTSPRVDRDPLDEVLETLTGDIVIMGGYRGSVLRSAKAPHRRLWVPVKVQLGVRKVNLEVGLDSEDEERMEETIIPDGMLKNIGPVDISRRLFKRLRECENARLGKLRVHDYGYDWRLSPHLLSRKLVEFLEKLPSNQPGVPPEQRGALVIAHSLGGLITRHAVNQRPELFSGVLYVGVPQRCISILGPLRNGDVVAFNEKLLTAQVNFSLRTSFVFLPEDGFCFVDKVTGKEYRIDFYDVENWIKYRLSPCVSEPALPPLTRSGTLGSLLSLSDSLPSLPLRARSITHPGKKHHSTTTTTTDAKHAGRNLMLRMNNPTTTDPMSTTVTTNKSPSRTWPLQNPSTALSPSTRARNIAYLTRTLHQTKHFRSQLAHNPSLQTSNLYPPLAIMYGKDMPTCCGARVSSKEAIARADAYDELIFASGDGVVLAKDAMLPEGYEVVKGGRVRTDRGHVGMLGDLVGVGKALQALVRGRKKGIGLGVGKMDGGGGEVRKVNGQEE</sequence>
<evidence type="ECO:0000256" key="1">
    <source>
        <dbReference type="SAM" id="MobiDB-lite"/>
    </source>
</evidence>
<feature type="region of interest" description="Disordered" evidence="1">
    <location>
        <begin position="308"/>
        <end position="330"/>
    </location>
</feature>
<feature type="region of interest" description="Disordered" evidence="1">
    <location>
        <begin position="189"/>
        <end position="243"/>
    </location>
</feature>
<feature type="compositionally biased region" description="Low complexity" evidence="1">
    <location>
        <begin position="642"/>
        <end position="653"/>
    </location>
</feature>
<feature type="compositionally biased region" description="Polar residues" evidence="1">
    <location>
        <begin position="654"/>
        <end position="672"/>
    </location>
</feature>
<gene>
    <name evidence="2" type="ORF">VTJ49DRAFT_1846</name>
</gene>
<proteinExistence type="predicted"/>
<feature type="region of interest" description="Disordered" evidence="1">
    <location>
        <begin position="638"/>
        <end position="672"/>
    </location>
</feature>
<keyword evidence="3" id="KW-1185">Reference proteome</keyword>
<feature type="region of interest" description="Disordered" evidence="1">
    <location>
        <begin position="136"/>
        <end position="158"/>
    </location>
</feature>